<reference evidence="1" key="1">
    <citation type="submission" date="2023-11" db="EMBL/GenBank/DDBJ databases">
        <title>Genome sequence of Cyanobacterium aponinum BCRC AL20115.</title>
        <authorList>
            <person name="Chang H.-Y."/>
            <person name="Lin K.-M."/>
            <person name="Hsueh H.-T."/>
            <person name="Chu H.-A."/>
            <person name="Kuo C.-H."/>
        </authorList>
    </citation>
    <scope>NUCLEOTIDE SEQUENCE</scope>
    <source>
        <strain evidence="1">AL20115</strain>
    </source>
</reference>
<evidence type="ECO:0000313" key="1">
    <source>
        <dbReference type="EMBL" id="WPF90397.1"/>
    </source>
</evidence>
<accession>A0AAF1C343</accession>
<gene>
    <name evidence="1" type="ORF">SAY89_04175</name>
</gene>
<dbReference type="InterPro" id="IPR036249">
    <property type="entry name" value="Thioredoxin-like_sf"/>
</dbReference>
<organism evidence="1">
    <name type="scientific">Cyanobacterium aponinum AL20115</name>
    <dbReference type="NCBI Taxonomy" id="3090662"/>
    <lineage>
        <taxon>Bacteria</taxon>
        <taxon>Bacillati</taxon>
        <taxon>Cyanobacteriota</taxon>
        <taxon>Cyanophyceae</taxon>
        <taxon>Oscillatoriophycideae</taxon>
        <taxon>Chroococcales</taxon>
        <taxon>Geminocystaceae</taxon>
        <taxon>Cyanobacterium</taxon>
    </lineage>
</organism>
<dbReference type="CDD" id="cd02980">
    <property type="entry name" value="TRX_Fd_family"/>
    <property type="match status" value="1"/>
</dbReference>
<protein>
    <submittedName>
        <fullName evidence="1">NAD(P)H-dependent oxidoreductase subunit E</fullName>
    </submittedName>
</protein>
<sequence length="95" mass="10956">MTFVRAFQRGKMLKENLFLCMGSACHQLGVYEVLPKLQALISEYDIDQIVELKGCFCLETCSSGIVMKFKDHLFINISPQNLEEKFIHEILPMIK</sequence>
<dbReference type="SUPFAM" id="SSF52833">
    <property type="entry name" value="Thioredoxin-like"/>
    <property type="match status" value="1"/>
</dbReference>
<name>A0AAF1C343_9CHRO</name>
<dbReference type="AlphaFoldDB" id="A0AAF1C343"/>
<proteinExistence type="predicted"/>
<dbReference type="EMBL" id="CP138348">
    <property type="protein sequence ID" value="WPF90397.1"/>
    <property type="molecule type" value="Genomic_DNA"/>
</dbReference>
<dbReference type="RefSeq" id="WP_320002320.1">
    <property type="nucleotide sequence ID" value="NZ_CP138348.1"/>
</dbReference>
<dbReference type="Gene3D" id="3.40.30.10">
    <property type="entry name" value="Glutaredoxin"/>
    <property type="match status" value="1"/>
</dbReference>